<dbReference type="GO" id="GO:0008270">
    <property type="term" value="F:zinc ion binding"/>
    <property type="evidence" value="ECO:0007669"/>
    <property type="project" value="UniProtKB-KW"/>
</dbReference>
<evidence type="ECO:0000256" key="5">
    <source>
        <dbReference type="SAM" id="MobiDB-lite"/>
    </source>
</evidence>
<dbReference type="InterPro" id="IPR001876">
    <property type="entry name" value="Znf_RanBP2"/>
</dbReference>
<feature type="compositionally biased region" description="Polar residues" evidence="5">
    <location>
        <begin position="139"/>
        <end position="153"/>
    </location>
</feature>
<feature type="compositionally biased region" description="Low complexity" evidence="5">
    <location>
        <begin position="123"/>
        <end position="135"/>
    </location>
</feature>
<feature type="compositionally biased region" description="Pro residues" evidence="5">
    <location>
        <begin position="657"/>
        <end position="666"/>
    </location>
</feature>
<keyword evidence="1" id="KW-0479">Metal-binding</keyword>
<evidence type="ECO:0000256" key="1">
    <source>
        <dbReference type="ARBA" id="ARBA00022723"/>
    </source>
</evidence>
<dbReference type="PANTHER" id="PTHR46253">
    <property type="entry name" value="TGF-BETA-ACTIVATED KINASE 1 AND MAP3K7-BINDING PROTEIN TAB"/>
    <property type="match status" value="1"/>
</dbReference>
<feature type="compositionally biased region" description="Low complexity" evidence="5">
    <location>
        <begin position="641"/>
        <end position="656"/>
    </location>
</feature>
<feature type="region of interest" description="Disordered" evidence="5">
    <location>
        <begin position="477"/>
        <end position="533"/>
    </location>
</feature>
<feature type="region of interest" description="Disordered" evidence="5">
    <location>
        <begin position="120"/>
        <end position="216"/>
    </location>
</feature>
<dbReference type="PROSITE" id="PS50199">
    <property type="entry name" value="ZF_RANBP2_2"/>
    <property type="match status" value="1"/>
</dbReference>
<proteinExistence type="predicted"/>
<dbReference type="InterPro" id="IPR036443">
    <property type="entry name" value="Znf_RanBP2_sf"/>
</dbReference>
<dbReference type="InterPro" id="IPR041911">
    <property type="entry name" value="TAB2/3_CUE"/>
</dbReference>
<dbReference type="EMBL" id="GFDL01001422">
    <property type="protein sequence ID" value="JAV33623.1"/>
    <property type="molecule type" value="Transcribed_RNA"/>
</dbReference>
<dbReference type="SUPFAM" id="SSF90209">
    <property type="entry name" value="Ran binding protein zinc finger-like"/>
    <property type="match status" value="1"/>
</dbReference>
<dbReference type="PROSITE" id="PS01358">
    <property type="entry name" value="ZF_RANBP2_1"/>
    <property type="match status" value="1"/>
</dbReference>
<evidence type="ECO:0000259" key="6">
    <source>
        <dbReference type="PROSITE" id="PS50199"/>
    </source>
</evidence>
<feature type="compositionally biased region" description="Low complexity" evidence="5">
    <location>
        <begin position="516"/>
        <end position="525"/>
    </location>
</feature>
<feature type="compositionally biased region" description="Polar residues" evidence="5">
    <location>
        <begin position="477"/>
        <end position="489"/>
    </location>
</feature>
<reference evidence="7" key="1">
    <citation type="submission" date="2017-01" db="EMBL/GenBank/DDBJ databases">
        <title>A deep insight into the sialotranscriptome of adult male and female Cluex tarsalis mosquitoes.</title>
        <authorList>
            <person name="Ribeiro J.M."/>
            <person name="Moreira F."/>
            <person name="Bernard K.A."/>
            <person name="Calvo E."/>
        </authorList>
    </citation>
    <scope>NUCLEOTIDE SEQUENCE</scope>
    <source>
        <strain evidence="7">Kern County</strain>
        <tissue evidence="7">Salivary glands</tissue>
    </source>
</reference>
<keyword evidence="3" id="KW-0862">Zinc</keyword>
<feature type="domain" description="RanBP2-type" evidence="6">
    <location>
        <begin position="552"/>
        <end position="582"/>
    </location>
</feature>
<feature type="compositionally biased region" description="Low complexity" evidence="5">
    <location>
        <begin position="585"/>
        <end position="605"/>
    </location>
</feature>
<accession>A0A1Q3G1E7</accession>
<dbReference type="SMART" id="SM00547">
    <property type="entry name" value="ZnF_RBZ"/>
    <property type="match status" value="1"/>
</dbReference>
<dbReference type="AlphaFoldDB" id="A0A1Q3G1E7"/>
<evidence type="ECO:0000256" key="4">
    <source>
        <dbReference type="PROSITE-ProRule" id="PRU00322"/>
    </source>
</evidence>
<feature type="compositionally biased region" description="Pro residues" evidence="5">
    <location>
        <begin position="494"/>
        <end position="506"/>
    </location>
</feature>
<evidence type="ECO:0000256" key="2">
    <source>
        <dbReference type="ARBA" id="ARBA00022771"/>
    </source>
</evidence>
<keyword evidence="7" id="KW-0808">Transferase</keyword>
<dbReference type="CDD" id="cd14362">
    <property type="entry name" value="CUE_TAB2_TAB3"/>
    <property type="match status" value="1"/>
</dbReference>
<organism evidence="7">
    <name type="scientific">Culex tarsalis</name>
    <name type="common">Encephalitis mosquito</name>
    <dbReference type="NCBI Taxonomy" id="7177"/>
    <lineage>
        <taxon>Eukaryota</taxon>
        <taxon>Metazoa</taxon>
        <taxon>Ecdysozoa</taxon>
        <taxon>Arthropoda</taxon>
        <taxon>Hexapoda</taxon>
        <taxon>Insecta</taxon>
        <taxon>Pterygota</taxon>
        <taxon>Neoptera</taxon>
        <taxon>Endopterygota</taxon>
        <taxon>Diptera</taxon>
        <taxon>Nematocera</taxon>
        <taxon>Culicoidea</taxon>
        <taxon>Culicidae</taxon>
        <taxon>Culicinae</taxon>
        <taxon>Culicini</taxon>
        <taxon>Culex</taxon>
        <taxon>Culex</taxon>
    </lineage>
</organism>
<sequence length="678" mass="71803">MATNPSRKPPDHETATIAEFNHVSSSASSSLLLKQRRSTCSCSNIAIMQLFHEMKQKFPTVPDHVVSDLVTANCHNRPACIDSLEKAVAGTPATAQAYPSQVIHNTSLKRRINERKLRSMEHSFSGGSSGSSSRESSVDKTSSGGRFHNNNASPPVAAAAAAEVPRDGNGNVNSADNQHPASTVTTSSPAFDSNGNVPPNRPNTLAFSGPRPTRVAPPIPPISSTITASPELGETVNVQLNVTVSPVASRSPLGQRHTSVLQLQPEAPYSRELAQASTVFNAATGPLPPGANSRSSTSVNLTLRQPSEGPQSPIHIHASPLKYTAKGFNAQSGIQSKLEITFRDGFGSISAMRTHVPGFEQQQSQQSGVAALAAAADNHHYQEQQMAVNAAQQENDGLERAQRYENYMTEVAITHQLDQKNRLSEEVDRYRQQLESIRREIRILQHPLSRSDADQLAREVQLLEEEVDLMQKEVDHQQLSIEGSPSQPTGPYVNRPPRPPRPPPPKFSTSHQQLPASAAAASASAEGRYQGARSISAPALPHDHQHPATAAVAGEQWTCSLCTFQNHELMTRCEVCSLPKMPGRLSSQSSLPAGSAPSPSSSNAVPAAAVAPASASLLVAASAPVATAVVLQTSAAAAAVAVGSPSSSSSTASTPQTQPPPPPPPIQSAQFQKSSIEC</sequence>
<name>A0A1Q3G1E7_CULTA</name>
<protein>
    <submittedName>
        <fullName evidence="7">Putative cue domain found in the of tgf-beta-activated kinase 1 and map3k7-binding protein tab2</fullName>
    </submittedName>
</protein>
<dbReference type="Gene3D" id="4.10.1060.10">
    <property type="entry name" value="Zinc finger, RanBP2-type"/>
    <property type="match status" value="1"/>
</dbReference>
<evidence type="ECO:0000313" key="7">
    <source>
        <dbReference type="EMBL" id="JAV33623.1"/>
    </source>
</evidence>
<evidence type="ECO:0000256" key="3">
    <source>
        <dbReference type="ARBA" id="ARBA00022833"/>
    </source>
</evidence>
<keyword evidence="7" id="KW-0418">Kinase</keyword>
<dbReference type="Gene3D" id="1.10.8.10">
    <property type="entry name" value="DNA helicase RuvA subunit, C-terminal domain"/>
    <property type="match status" value="1"/>
</dbReference>
<feature type="region of interest" description="Disordered" evidence="5">
    <location>
        <begin position="584"/>
        <end position="605"/>
    </location>
</feature>
<feature type="region of interest" description="Disordered" evidence="5">
    <location>
        <begin position="641"/>
        <end position="678"/>
    </location>
</feature>
<dbReference type="PANTHER" id="PTHR46253:SF1">
    <property type="entry name" value="TAB2"/>
    <property type="match status" value="1"/>
</dbReference>
<dbReference type="GO" id="GO:0016301">
    <property type="term" value="F:kinase activity"/>
    <property type="evidence" value="ECO:0007669"/>
    <property type="project" value="UniProtKB-KW"/>
</dbReference>
<keyword evidence="2 4" id="KW-0863">Zinc-finger</keyword>
<feature type="compositionally biased region" description="Polar residues" evidence="5">
    <location>
        <begin position="170"/>
        <end position="206"/>
    </location>
</feature>